<evidence type="ECO:0000313" key="2">
    <source>
        <dbReference type="EMBL" id="MCD2197278.1"/>
    </source>
</evidence>
<evidence type="ECO:0000256" key="1">
    <source>
        <dbReference type="SAM" id="MobiDB-lite"/>
    </source>
</evidence>
<dbReference type="Proteomes" id="UP001199469">
    <property type="component" value="Unassembled WGS sequence"/>
</dbReference>
<gene>
    <name evidence="2" type="ORF">LQ327_28290</name>
</gene>
<dbReference type="PANTHER" id="PTHR37507:SF2">
    <property type="entry name" value="SPORULATION PROTEIN YDCC"/>
    <property type="match status" value="1"/>
</dbReference>
<name>A0ABS8PGW7_9PSEU</name>
<evidence type="ECO:0000313" key="3">
    <source>
        <dbReference type="Proteomes" id="UP001199469"/>
    </source>
</evidence>
<keyword evidence="2" id="KW-0449">Lipoprotein</keyword>
<organism evidence="2 3">
    <name type="scientific">Actinomycetospora endophytica</name>
    <dbReference type="NCBI Taxonomy" id="2291215"/>
    <lineage>
        <taxon>Bacteria</taxon>
        <taxon>Bacillati</taxon>
        <taxon>Actinomycetota</taxon>
        <taxon>Actinomycetes</taxon>
        <taxon>Pseudonocardiales</taxon>
        <taxon>Pseudonocardiaceae</taxon>
        <taxon>Actinomycetospora</taxon>
    </lineage>
</organism>
<reference evidence="2 3" key="1">
    <citation type="submission" date="2021-11" db="EMBL/GenBank/DDBJ databases">
        <title>Draft genome sequence of Actinomycetospora sp. SF1 isolated from the rhizosphere soil.</title>
        <authorList>
            <person name="Duangmal K."/>
            <person name="Chantavorakit T."/>
        </authorList>
    </citation>
    <scope>NUCLEOTIDE SEQUENCE [LARGE SCALE GENOMIC DNA]</scope>
    <source>
        <strain evidence="2 3">TBRC 5722</strain>
    </source>
</reference>
<keyword evidence="3" id="KW-1185">Reference proteome</keyword>
<dbReference type="RefSeq" id="WP_230739191.1">
    <property type="nucleotide sequence ID" value="NZ_JAJNDB010000007.1"/>
</dbReference>
<proteinExistence type="predicted"/>
<dbReference type="InterPro" id="IPR052944">
    <property type="entry name" value="Sporulation_related"/>
</dbReference>
<feature type="region of interest" description="Disordered" evidence="1">
    <location>
        <begin position="286"/>
        <end position="311"/>
    </location>
</feature>
<feature type="compositionally biased region" description="Polar residues" evidence="1">
    <location>
        <begin position="109"/>
        <end position="118"/>
    </location>
</feature>
<dbReference type="PANTHER" id="PTHR37507">
    <property type="entry name" value="SPORULATION PROTEIN YDCC"/>
    <property type="match status" value="1"/>
</dbReference>
<feature type="region of interest" description="Disordered" evidence="1">
    <location>
        <begin position="246"/>
        <end position="272"/>
    </location>
</feature>
<accession>A0ABS8PGW7</accession>
<protein>
    <submittedName>
        <fullName evidence="2">Outer membrane lipoprotein carrier protein LolA</fullName>
    </submittedName>
</protein>
<dbReference type="SUPFAM" id="SSF89392">
    <property type="entry name" value="Prokaryotic lipoproteins and lipoprotein localization factors"/>
    <property type="match status" value="1"/>
</dbReference>
<feature type="region of interest" description="Disordered" evidence="1">
    <location>
        <begin position="91"/>
        <end position="152"/>
    </location>
</feature>
<dbReference type="InterPro" id="IPR029046">
    <property type="entry name" value="LolA/LolB/LppX"/>
</dbReference>
<sequence length="352" mass="35650">MSRRGRWGAGLAGIVVAGAVAVGVAVAPTAAAAPPLPPVTPEALAASVITAKPGPMNGTVTVDNELGLPAIPQVPQLGNGTSTVRVWSNGDGKGRAAIPSPDGERTLVSDGTTRWSYDSTDRTVTKAPAHPANAPAHPGRPGGVDPQTDPSGAATQMIADLRKTSTVTVDGTTDVAGRSAYQLVLTPLPTERTLLREVRVAVDAEKRIPLQLTVLATGSPQPALTVGFSDITFGPQDQSLFTFTPPPGTAVKDAPARGPGGQSGPPQGAQAPKVVGDGWDRVIVAQKPATRPNPNRDEGDAPDLSALGTPVSGPWGQGRLISTAVATAIVTNDGRIAAGAVPEQVLSEALGR</sequence>
<feature type="compositionally biased region" description="Low complexity" evidence="1">
    <location>
        <begin position="127"/>
        <end position="139"/>
    </location>
</feature>
<comment type="caution">
    <text evidence="2">The sequence shown here is derived from an EMBL/GenBank/DDBJ whole genome shotgun (WGS) entry which is preliminary data.</text>
</comment>
<dbReference type="EMBL" id="JAJNDB010000007">
    <property type="protein sequence ID" value="MCD2197278.1"/>
    <property type="molecule type" value="Genomic_DNA"/>
</dbReference>
<dbReference type="Gene3D" id="2.50.20.10">
    <property type="entry name" value="Lipoprotein localisation LolA/LolB/LppX"/>
    <property type="match status" value="1"/>
</dbReference>